<dbReference type="RefSeq" id="WP_217629739.1">
    <property type="nucleotide sequence ID" value="NZ_FNGE01000012.1"/>
</dbReference>
<sequence length="77" mass="7643">MNAVLPGRVLGVIFGAAARAGGFCLLRGLRGLRPGGDLSALLAFGLAMLVALLATQALNLAGGTDLSAGMPLRANNP</sequence>
<dbReference type="AlphaFoldDB" id="A0A1G9KW41"/>
<keyword evidence="3" id="KW-1185">Reference proteome</keyword>
<protein>
    <submittedName>
        <fullName evidence="2">Uncharacterized protein</fullName>
    </submittedName>
</protein>
<name>A0A1G9KW41_9RHOB</name>
<feature type="transmembrane region" description="Helical" evidence="1">
    <location>
        <begin position="6"/>
        <end position="26"/>
    </location>
</feature>
<feature type="transmembrane region" description="Helical" evidence="1">
    <location>
        <begin position="38"/>
        <end position="58"/>
    </location>
</feature>
<organism evidence="2 3">
    <name type="scientific">Paracoccus chinensis</name>
    <dbReference type="NCBI Taxonomy" id="525640"/>
    <lineage>
        <taxon>Bacteria</taxon>
        <taxon>Pseudomonadati</taxon>
        <taxon>Pseudomonadota</taxon>
        <taxon>Alphaproteobacteria</taxon>
        <taxon>Rhodobacterales</taxon>
        <taxon>Paracoccaceae</taxon>
        <taxon>Paracoccus</taxon>
    </lineage>
</organism>
<gene>
    <name evidence="2" type="ORF">SAMN04487971_11291</name>
</gene>
<proteinExistence type="predicted"/>
<evidence type="ECO:0000256" key="1">
    <source>
        <dbReference type="SAM" id="Phobius"/>
    </source>
</evidence>
<keyword evidence="1" id="KW-1133">Transmembrane helix</keyword>
<accession>A0A1G9KW41</accession>
<keyword evidence="1" id="KW-0472">Membrane</keyword>
<dbReference type="Proteomes" id="UP000199555">
    <property type="component" value="Unassembled WGS sequence"/>
</dbReference>
<evidence type="ECO:0000313" key="2">
    <source>
        <dbReference type="EMBL" id="SDL53806.1"/>
    </source>
</evidence>
<keyword evidence="1" id="KW-0812">Transmembrane</keyword>
<dbReference type="STRING" id="525640.SAMN04487971_11291"/>
<evidence type="ECO:0000313" key="3">
    <source>
        <dbReference type="Proteomes" id="UP000199555"/>
    </source>
</evidence>
<reference evidence="3" key="1">
    <citation type="submission" date="2016-10" db="EMBL/GenBank/DDBJ databases">
        <authorList>
            <person name="Varghese N."/>
            <person name="Submissions S."/>
        </authorList>
    </citation>
    <scope>NUCLEOTIDE SEQUENCE [LARGE SCALE GENOMIC DNA]</scope>
    <source>
        <strain evidence="3">CGMCC 1.7655</strain>
    </source>
</reference>
<dbReference type="EMBL" id="FNGE01000012">
    <property type="protein sequence ID" value="SDL53806.1"/>
    <property type="molecule type" value="Genomic_DNA"/>
</dbReference>